<evidence type="ECO:0000256" key="1">
    <source>
        <dbReference type="ARBA" id="ARBA00004651"/>
    </source>
</evidence>
<feature type="transmembrane region" description="Helical" evidence="7">
    <location>
        <begin position="536"/>
        <end position="557"/>
    </location>
</feature>
<protein>
    <submittedName>
        <fullName evidence="9">FUSC family protein</fullName>
    </submittedName>
</protein>
<feature type="transmembrane region" description="Helical" evidence="7">
    <location>
        <begin position="34"/>
        <end position="67"/>
    </location>
</feature>
<evidence type="ECO:0000256" key="4">
    <source>
        <dbReference type="ARBA" id="ARBA00022989"/>
    </source>
</evidence>
<accession>A0ABV7S7Z3</accession>
<dbReference type="Proteomes" id="UP001595701">
    <property type="component" value="Unassembled WGS sequence"/>
</dbReference>
<organism evidence="9 10">
    <name type="scientific">Streptomyces yaanensis</name>
    <dbReference type="NCBI Taxonomy" id="1142239"/>
    <lineage>
        <taxon>Bacteria</taxon>
        <taxon>Bacillati</taxon>
        <taxon>Actinomycetota</taxon>
        <taxon>Actinomycetes</taxon>
        <taxon>Kitasatosporales</taxon>
        <taxon>Streptomycetaceae</taxon>
        <taxon>Streptomyces</taxon>
    </lineage>
</organism>
<evidence type="ECO:0000259" key="8">
    <source>
        <dbReference type="Pfam" id="PF13515"/>
    </source>
</evidence>
<reference evidence="10" key="1">
    <citation type="journal article" date="2019" name="Int. J. Syst. Evol. Microbiol.">
        <title>The Global Catalogue of Microorganisms (GCM) 10K type strain sequencing project: providing services to taxonomists for standard genome sequencing and annotation.</title>
        <authorList>
            <consortium name="The Broad Institute Genomics Platform"/>
            <consortium name="The Broad Institute Genome Sequencing Center for Infectious Disease"/>
            <person name="Wu L."/>
            <person name="Ma J."/>
        </authorList>
    </citation>
    <scope>NUCLEOTIDE SEQUENCE [LARGE SCALE GENOMIC DNA]</scope>
    <source>
        <strain evidence="10">CGMCC 4.7035</strain>
    </source>
</reference>
<keyword evidence="3 7" id="KW-0812">Transmembrane</keyword>
<name>A0ABV7S7Z3_9ACTN</name>
<evidence type="ECO:0000256" key="7">
    <source>
        <dbReference type="SAM" id="Phobius"/>
    </source>
</evidence>
<evidence type="ECO:0000256" key="3">
    <source>
        <dbReference type="ARBA" id="ARBA00022692"/>
    </source>
</evidence>
<feature type="transmembrane region" description="Helical" evidence="7">
    <location>
        <begin position="79"/>
        <end position="98"/>
    </location>
</feature>
<feature type="transmembrane region" description="Helical" evidence="7">
    <location>
        <begin position="153"/>
        <end position="171"/>
    </location>
</feature>
<evidence type="ECO:0000313" key="9">
    <source>
        <dbReference type="EMBL" id="MFC3572391.1"/>
    </source>
</evidence>
<comment type="similarity">
    <text evidence="6">Belongs to the YccS/YhfK family.</text>
</comment>
<keyword evidence="4 7" id="KW-1133">Transmembrane helix</keyword>
<evidence type="ECO:0000313" key="10">
    <source>
        <dbReference type="Proteomes" id="UP001595701"/>
    </source>
</evidence>
<dbReference type="PANTHER" id="PTHR30509:SF9">
    <property type="entry name" value="MULTIDRUG RESISTANCE PROTEIN MDTO"/>
    <property type="match status" value="1"/>
</dbReference>
<comment type="caution">
    <text evidence="9">The sequence shown here is derived from an EMBL/GenBank/DDBJ whole genome shotgun (WGS) entry which is preliminary data.</text>
</comment>
<keyword evidence="10" id="KW-1185">Reference proteome</keyword>
<evidence type="ECO:0000256" key="2">
    <source>
        <dbReference type="ARBA" id="ARBA00022475"/>
    </source>
</evidence>
<evidence type="ECO:0000256" key="5">
    <source>
        <dbReference type="ARBA" id="ARBA00023136"/>
    </source>
</evidence>
<comment type="subcellular location">
    <subcellularLocation>
        <location evidence="1">Cell membrane</location>
        <topology evidence="1">Multi-pass membrane protein</topology>
    </subcellularLocation>
</comment>
<dbReference type="PANTHER" id="PTHR30509">
    <property type="entry name" value="P-HYDROXYBENZOIC ACID EFFLUX PUMP SUBUNIT-RELATED"/>
    <property type="match status" value="1"/>
</dbReference>
<feature type="transmembrane region" description="Helical" evidence="7">
    <location>
        <begin position="110"/>
        <end position="138"/>
    </location>
</feature>
<evidence type="ECO:0000256" key="6">
    <source>
        <dbReference type="ARBA" id="ARBA00043993"/>
    </source>
</evidence>
<feature type="domain" description="Integral membrane bound transporter" evidence="8">
    <location>
        <begin position="426"/>
        <end position="552"/>
    </location>
</feature>
<gene>
    <name evidence="9" type="ORF">ACFOZ0_03630</name>
</gene>
<dbReference type="EMBL" id="JBHRWR010000002">
    <property type="protein sequence ID" value="MFC3572391.1"/>
    <property type="molecule type" value="Genomic_DNA"/>
</dbReference>
<dbReference type="InterPro" id="IPR049453">
    <property type="entry name" value="Memb_transporter_dom"/>
</dbReference>
<keyword evidence="2" id="KW-1003">Cell membrane</keyword>
<dbReference type="Pfam" id="PF13515">
    <property type="entry name" value="FUSC_2"/>
    <property type="match status" value="1"/>
</dbReference>
<dbReference type="RefSeq" id="WP_310772405.1">
    <property type="nucleotide sequence ID" value="NZ_JBHRWR010000002.1"/>
</dbReference>
<feature type="transmembrane region" description="Helical" evidence="7">
    <location>
        <begin position="491"/>
        <end position="524"/>
    </location>
</feature>
<sequence>MQTPGRIRLGRAAAWLRAHDPGLAATRRAARTALVMPALFALCGQVVGSPVMATFAAFGSFSMLLLVEFTGPMVQRLRAHLGLAVAWAVLICLGTLVARETWLAVTATIVVGFLVLFIGVVSSVLAGAATALLLAFILPVTSPAPPAQLPDRLAGAGLAAAAAMLAISLLWPRPTADPLSAPAARVCRAAAAQLRADASRLAGGPDAPSARRCRATADQAVAAAADLRSAFDATPYRPTGLSAGSRALVRLVDELTWLSGIVADSAPPHGGRPACDPQAHTVRRAAAAVLDRAAEQLDAPCGTPDALRAASADLRTAMAGMEHSATTRLPVHRPRPTTESEVRAFLGTLDLSFRAQELGFATLRIAGDVDLSSAAERRSWRERLLGHEPGALTTPLAAARERAVAHLQPNSVWLHNSLRGAVGLGIAVALVDLTSIQHSFWVLLGTLSVLRSNALSTGQKAMRALGGTIAGSLLGAGLLELVGPHGTLLWFLLPLAVLFAGVAPAAVSFAAGQAAFTLTLVILFNIGHDPNWHIALLRLQDIAIGCAVSVLVGLFFWPRGAAAAVDQALAEAYTDGARYLAGAVEYAVGRCGTGPAPAEAPEEDGRQAAAAARRLDDAFRSYLAEHGPKPVPLADMTTLVTGVVGLRLAADAVLGLWRHDGEQHSGTDHAAARLVLLGSAGRVSGWYRELAAGLDRHTSVPDPLPRNPAVEARLVESLRRDLCDAQAQATAVRIIWTADYLGAARRLQPALAAAATRPGGAS</sequence>
<proteinExistence type="inferred from homology"/>
<keyword evidence="5 7" id="KW-0472">Membrane</keyword>